<gene>
    <name evidence="13" type="ORF">SAMN04488090_1781</name>
</gene>
<dbReference type="InterPro" id="IPR036097">
    <property type="entry name" value="HisK_dim/P_sf"/>
</dbReference>
<dbReference type="Gene3D" id="1.10.287.130">
    <property type="match status" value="1"/>
</dbReference>
<dbReference type="Pfam" id="PF00360">
    <property type="entry name" value="PHY"/>
    <property type="match status" value="1"/>
</dbReference>
<comment type="catalytic activity">
    <reaction evidence="1">
        <text>ATP + protein L-histidine = ADP + protein N-phospho-L-histidine.</text>
        <dbReference type="EC" id="2.7.13.3"/>
    </reaction>
</comment>
<dbReference type="CDD" id="cd00082">
    <property type="entry name" value="HisKA"/>
    <property type="match status" value="1"/>
</dbReference>
<dbReference type="InterPro" id="IPR003018">
    <property type="entry name" value="GAF"/>
</dbReference>
<dbReference type="InterPro" id="IPR029016">
    <property type="entry name" value="GAF-like_dom_sf"/>
</dbReference>
<evidence type="ECO:0000259" key="12">
    <source>
        <dbReference type="PROSITE" id="PS50109"/>
    </source>
</evidence>
<keyword evidence="10" id="KW-0675">Receptor</keyword>
<dbReference type="PANTHER" id="PTHR42878">
    <property type="entry name" value="TWO-COMPONENT HISTIDINE KINASE"/>
    <property type="match status" value="1"/>
</dbReference>
<dbReference type="InterPro" id="IPR035965">
    <property type="entry name" value="PAS-like_dom_sf"/>
</dbReference>
<dbReference type="InterPro" id="IPR043150">
    <property type="entry name" value="Phytochrome_PHY_sf"/>
</dbReference>
<evidence type="ECO:0000256" key="8">
    <source>
        <dbReference type="ARBA" id="ARBA00022777"/>
    </source>
</evidence>
<evidence type="ECO:0000256" key="6">
    <source>
        <dbReference type="ARBA" id="ARBA00022606"/>
    </source>
</evidence>
<sequence>MQESPFNGCEQEPIRHLGKVQSHGYFLAVDEATLTIRYVSANFPDTPVPGRALADCQPGDLPAGRLKEILLNIVSAPEALYPESLMFNGTKYHVVVHRQEGFWIMELEPEETSVSHARLQHLMGQVMADFQQTTSLPELLNKVAVKVRQMTGYDRVMIYRFDEEWNGEVVAETKEDHLEPFLGLHYPASDIPKQARDLYLINLVRIIADVDATPAAILSASMDPAPDLTHSILRAVSPVHIEYLKNMGVRSSMSFSLLYKGRLWGLISCHHYQSARLVDYDARMAGKVVSQLLSAALEFRHDEQEYAAVARAEATLHTLRQNMQENWNRVEGLTTRPVTALHLFRAGGFACLTEGDIQTLGHVPERPFLEALTAWLPSQLANGIFRTHQLARFFPAAADHPATAAGLLAVRVSAEEYLLWFRPETLQQVSWGGNPEKPVMVDDNGIQRLEPRKSFEKWTQLVHGKADPWHPADELLALRLKDEVLQVAAQRAAQLQHLHRQLQLAYEELDTFSYTVSHDLRVPLASIKTYAEILLEDYDDRLDAETRPIFEKIVGASSRMGELIRQILHYARTSRAELSPEPVGMKSILESVREELLVTEKAAAIDIGDTPPINGDRIMIQQVFSNLLSNAIKYSRTVTNAPIRVEGVRLGNEVRYSVTDHGIGIDRKDGHHIFELFRRLDNAKNVEGHGVGLAIVKRIMQRHNGNVWFRSEPLQETTFFVSFPTT</sequence>
<dbReference type="InterPro" id="IPR003594">
    <property type="entry name" value="HATPase_dom"/>
</dbReference>
<dbReference type="Pfam" id="PF00512">
    <property type="entry name" value="HisKA"/>
    <property type="match status" value="1"/>
</dbReference>
<evidence type="ECO:0000259" key="11">
    <source>
        <dbReference type="PROSITE" id="PS50046"/>
    </source>
</evidence>
<comment type="similarity">
    <text evidence="2">In the N-terminal section; belongs to the phytochrome family.</text>
</comment>
<keyword evidence="5" id="KW-0597">Phosphoprotein</keyword>
<evidence type="ECO:0000256" key="10">
    <source>
        <dbReference type="ARBA" id="ARBA00023170"/>
    </source>
</evidence>
<evidence type="ECO:0000313" key="14">
    <source>
        <dbReference type="Proteomes" id="UP000198901"/>
    </source>
</evidence>
<dbReference type="SMART" id="SM00065">
    <property type="entry name" value="GAF"/>
    <property type="match status" value="1"/>
</dbReference>
<feature type="domain" description="Histidine kinase" evidence="12">
    <location>
        <begin position="515"/>
        <end position="726"/>
    </location>
</feature>
<dbReference type="SUPFAM" id="SSF55785">
    <property type="entry name" value="PYP-like sensor domain (PAS domain)"/>
    <property type="match status" value="1"/>
</dbReference>
<evidence type="ECO:0000256" key="1">
    <source>
        <dbReference type="ARBA" id="ARBA00000085"/>
    </source>
</evidence>
<dbReference type="GO" id="GO:0009881">
    <property type="term" value="F:photoreceptor activity"/>
    <property type="evidence" value="ECO:0007669"/>
    <property type="project" value="UniProtKB-KW"/>
</dbReference>
<dbReference type="SMART" id="SM00388">
    <property type="entry name" value="HisKA"/>
    <property type="match status" value="1"/>
</dbReference>
<dbReference type="FunFam" id="3.30.565.10:FF:000006">
    <property type="entry name" value="Sensor histidine kinase WalK"/>
    <property type="match status" value="1"/>
</dbReference>
<dbReference type="PRINTS" id="PR01033">
    <property type="entry name" value="PHYTOCHROME"/>
</dbReference>
<dbReference type="Gene3D" id="3.30.450.20">
    <property type="entry name" value="PAS domain"/>
    <property type="match status" value="1"/>
</dbReference>
<organism evidence="13 14">
    <name type="scientific">Siphonobacter aquaeclarae</name>
    <dbReference type="NCBI Taxonomy" id="563176"/>
    <lineage>
        <taxon>Bacteria</taxon>
        <taxon>Pseudomonadati</taxon>
        <taxon>Bacteroidota</taxon>
        <taxon>Cytophagia</taxon>
        <taxon>Cytophagales</taxon>
        <taxon>Cytophagaceae</taxon>
        <taxon>Siphonobacter</taxon>
    </lineage>
</organism>
<dbReference type="GO" id="GO:0000155">
    <property type="term" value="F:phosphorelay sensor kinase activity"/>
    <property type="evidence" value="ECO:0007669"/>
    <property type="project" value="InterPro"/>
</dbReference>
<keyword evidence="7" id="KW-0808">Transferase</keyword>
<protein>
    <recommendedName>
        <fullName evidence="3">histidine kinase</fullName>
        <ecNumber evidence="3">2.7.13.3</ecNumber>
    </recommendedName>
</protein>
<keyword evidence="6" id="KW-0716">Sensory transduction</keyword>
<dbReference type="SUPFAM" id="SSF47384">
    <property type="entry name" value="Homodimeric domain of signal transducing histidine kinase"/>
    <property type="match status" value="1"/>
</dbReference>
<keyword evidence="8 13" id="KW-0418">Kinase</keyword>
<dbReference type="PROSITE" id="PS50046">
    <property type="entry name" value="PHYTOCHROME_2"/>
    <property type="match status" value="1"/>
</dbReference>
<dbReference type="InterPro" id="IPR036890">
    <property type="entry name" value="HATPase_C_sf"/>
</dbReference>
<dbReference type="SMART" id="SM00387">
    <property type="entry name" value="HATPase_c"/>
    <property type="match status" value="1"/>
</dbReference>
<dbReference type="Pfam" id="PF01590">
    <property type="entry name" value="GAF"/>
    <property type="match status" value="1"/>
</dbReference>
<accession>A0A1G9MXD1</accession>
<dbReference type="GO" id="GO:0000156">
    <property type="term" value="F:phosphorelay response regulator activity"/>
    <property type="evidence" value="ECO:0007669"/>
    <property type="project" value="TreeGrafter"/>
</dbReference>
<dbReference type="Proteomes" id="UP000198901">
    <property type="component" value="Unassembled WGS sequence"/>
</dbReference>
<dbReference type="SUPFAM" id="SSF55874">
    <property type="entry name" value="ATPase domain of HSP90 chaperone/DNA topoisomerase II/histidine kinase"/>
    <property type="match status" value="1"/>
</dbReference>
<proteinExistence type="inferred from homology"/>
<keyword evidence="9" id="KW-0157">Chromophore</keyword>
<dbReference type="InterPro" id="IPR003661">
    <property type="entry name" value="HisK_dim/P_dom"/>
</dbReference>
<dbReference type="PROSITE" id="PS50109">
    <property type="entry name" value="HIS_KIN"/>
    <property type="match status" value="1"/>
</dbReference>
<dbReference type="STRING" id="563176.SAMN04488090_1781"/>
<dbReference type="EC" id="2.7.13.3" evidence="3"/>
<evidence type="ECO:0000256" key="9">
    <source>
        <dbReference type="ARBA" id="ARBA00022991"/>
    </source>
</evidence>
<evidence type="ECO:0000256" key="2">
    <source>
        <dbReference type="ARBA" id="ARBA00006402"/>
    </source>
</evidence>
<dbReference type="Pfam" id="PF02518">
    <property type="entry name" value="HATPase_c"/>
    <property type="match status" value="1"/>
</dbReference>
<dbReference type="InterPro" id="IPR016132">
    <property type="entry name" value="Phyto_chromo_attachment"/>
</dbReference>
<dbReference type="GO" id="GO:0030295">
    <property type="term" value="F:protein kinase activator activity"/>
    <property type="evidence" value="ECO:0007669"/>
    <property type="project" value="TreeGrafter"/>
</dbReference>
<evidence type="ECO:0000256" key="5">
    <source>
        <dbReference type="ARBA" id="ARBA00022553"/>
    </source>
</evidence>
<evidence type="ECO:0000256" key="4">
    <source>
        <dbReference type="ARBA" id="ARBA00022543"/>
    </source>
</evidence>
<dbReference type="OrthoDB" id="9766459at2"/>
<dbReference type="EMBL" id="FNGS01000003">
    <property type="protein sequence ID" value="SDL78879.1"/>
    <property type="molecule type" value="Genomic_DNA"/>
</dbReference>
<dbReference type="PANTHER" id="PTHR42878:SF15">
    <property type="entry name" value="BACTERIOPHYTOCHROME"/>
    <property type="match status" value="1"/>
</dbReference>
<dbReference type="RefSeq" id="WP_093200610.1">
    <property type="nucleotide sequence ID" value="NZ_FNGS01000003.1"/>
</dbReference>
<feature type="domain" description="Phytochrome chromophore attachment site" evidence="11">
    <location>
        <begin position="135"/>
        <end position="291"/>
    </location>
</feature>
<dbReference type="GO" id="GO:0006355">
    <property type="term" value="P:regulation of DNA-templated transcription"/>
    <property type="evidence" value="ECO:0007669"/>
    <property type="project" value="InterPro"/>
</dbReference>
<dbReference type="Pfam" id="PF08446">
    <property type="entry name" value="PAS_2"/>
    <property type="match status" value="1"/>
</dbReference>
<dbReference type="InterPro" id="IPR013515">
    <property type="entry name" value="Phytochrome_cen-reg"/>
</dbReference>
<dbReference type="Gene3D" id="3.30.565.10">
    <property type="entry name" value="Histidine kinase-like ATPase, C-terminal domain"/>
    <property type="match status" value="1"/>
</dbReference>
<dbReference type="Gene3D" id="3.30.450.270">
    <property type="match status" value="1"/>
</dbReference>
<evidence type="ECO:0000256" key="7">
    <source>
        <dbReference type="ARBA" id="ARBA00022679"/>
    </source>
</evidence>
<dbReference type="AlphaFoldDB" id="A0A1G9MXD1"/>
<evidence type="ECO:0000313" key="13">
    <source>
        <dbReference type="EMBL" id="SDL78879.1"/>
    </source>
</evidence>
<dbReference type="GO" id="GO:0007234">
    <property type="term" value="P:osmosensory signaling via phosphorelay pathway"/>
    <property type="evidence" value="ECO:0007669"/>
    <property type="project" value="TreeGrafter"/>
</dbReference>
<dbReference type="InterPro" id="IPR013654">
    <property type="entry name" value="PAS_2"/>
</dbReference>
<dbReference type="InterPro" id="IPR050351">
    <property type="entry name" value="BphY/WalK/GraS-like"/>
</dbReference>
<dbReference type="GO" id="GO:0009584">
    <property type="term" value="P:detection of visible light"/>
    <property type="evidence" value="ECO:0007669"/>
    <property type="project" value="InterPro"/>
</dbReference>
<name>A0A1G9MXD1_9BACT</name>
<dbReference type="InterPro" id="IPR001294">
    <property type="entry name" value="Phytochrome"/>
</dbReference>
<evidence type="ECO:0000256" key="3">
    <source>
        <dbReference type="ARBA" id="ARBA00012438"/>
    </source>
</evidence>
<dbReference type="Gene3D" id="3.30.450.40">
    <property type="match status" value="1"/>
</dbReference>
<dbReference type="SUPFAM" id="SSF55781">
    <property type="entry name" value="GAF domain-like"/>
    <property type="match status" value="2"/>
</dbReference>
<dbReference type="InterPro" id="IPR005467">
    <property type="entry name" value="His_kinase_dom"/>
</dbReference>
<reference evidence="13 14" key="1">
    <citation type="submission" date="2016-10" db="EMBL/GenBank/DDBJ databases">
        <authorList>
            <person name="de Groot N.N."/>
        </authorList>
    </citation>
    <scope>NUCLEOTIDE SEQUENCE [LARGE SCALE GENOMIC DNA]</scope>
    <source>
        <strain evidence="13 14">DSM 21668</strain>
    </source>
</reference>
<keyword evidence="4" id="KW-0600">Photoreceptor protein</keyword>
<keyword evidence="14" id="KW-1185">Reference proteome</keyword>